<comment type="caution">
    <text evidence="1">The sequence shown here is derived from an EMBL/GenBank/DDBJ whole genome shotgun (WGS) entry which is preliminary data.</text>
</comment>
<evidence type="ECO:0008006" key="3">
    <source>
        <dbReference type="Google" id="ProtNLM"/>
    </source>
</evidence>
<sequence>MTGTAARLDALRGAMASIRATLERDDLAALPSMIDDYDVGVREFCALPDARLFAGEIGALRDLQLDTIERMRERKGLLLDLIRQQRQSTQAASAYARAGTR</sequence>
<accession>A0ABQ6Z6H5</accession>
<reference evidence="1 2" key="1">
    <citation type="submission" date="2017-10" db="EMBL/GenBank/DDBJ databases">
        <title>Whole genome sequencing of members of genus Pseudoxanthomonas.</title>
        <authorList>
            <person name="Kumar S."/>
            <person name="Bansal K."/>
            <person name="Kaur A."/>
            <person name="Patil P."/>
            <person name="Sharma S."/>
            <person name="Patil P.B."/>
        </authorList>
    </citation>
    <scope>NUCLEOTIDE SEQUENCE [LARGE SCALE GENOMIC DNA]</scope>
    <source>
        <strain evidence="1 2">DSM 17801</strain>
    </source>
</reference>
<dbReference type="RefSeq" id="WP_162410517.1">
    <property type="nucleotide sequence ID" value="NZ_CP093331.1"/>
</dbReference>
<dbReference type="EMBL" id="PDWN01000009">
    <property type="protein sequence ID" value="KAF1694050.1"/>
    <property type="molecule type" value="Genomic_DNA"/>
</dbReference>
<evidence type="ECO:0000313" key="1">
    <source>
        <dbReference type="EMBL" id="KAF1694050.1"/>
    </source>
</evidence>
<organism evidence="1 2">
    <name type="scientific">Pseudoxanthomonas daejeonensis</name>
    <dbReference type="NCBI Taxonomy" id="266062"/>
    <lineage>
        <taxon>Bacteria</taxon>
        <taxon>Pseudomonadati</taxon>
        <taxon>Pseudomonadota</taxon>
        <taxon>Gammaproteobacteria</taxon>
        <taxon>Lysobacterales</taxon>
        <taxon>Lysobacteraceae</taxon>
        <taxon>Pseudoxanthomonas</taxon>
    </lineage>
</organism>
<name>A0ABQ6Z6H5_9GAMM</name>
<protein>
    <recommendedName>
        <fullName evidence="3">Flagellar protein FliT</fullName>
    </recommendedName>
</protein>
<evidence type="ECO:0000313" key="2">
    <source>
        <dbReference type="Proteomes" id="UP000788419"/>
    </source>
</evidence>
<proteinExistence type="predicted"/>
<dbReference type="Proteomes" id="UP000788419">
    <property type="component" value="Unassembled WGS sequence"/>
</dbReference>
<keyword evidence="2" id="KW-1185">Reference proteome</keyword>
<gene>
    <name evidence="1" type="ORF">CSC65_10340</name>
</gene>